<reference evidence="3" key="1">
    <citation type="submission" date="2022-10" db="EMBL/GenBank/DDBJ databases">
        <title>Description of microaerobic benzene degrading bacteria.</title>
        <authorList>
            <person name="Bedics A."/>
            <person name="Tancsics A."/>
            <person name="Banerjee S."/>
        </authorList>
    </citation>
    <scope>NUCLEOTIDE SEQUENCE</scope>
    <source>
        <strain evidence="3">D2M1</strain>
    </source>
</reference>
<evidence type="ECO:0000256" key="1">
    <source>
        <dbReference type="SAM" id="MobiDB-lite"/>
    </source>
</evidence>
<dbReference type="Gene3D" id="3.20.20.70">
    <property type="entry name" value="Aldolase class I"/>
    <property type="match status" value="1"/>
</dbReference>
<organism evidence="3 4">
    <name type="scientific">Acidovorax benzenivorans</name>
    <dbReference type="NCBI Taxonomy" id="2987520"/>
    <lineage>
        <taxon>Bacteria</taxon>
        <taxon>Pseudomonadati</taxon>
        <taxon>Pseudomonadota</taxon>
        <taxon>Betaproteobacteria</taxon>
        <taxon>Burkholderiales</taxon>
        <taxon>Comamonadaceae</taxon>
        <taxon>Acidovorax</taxon>
    </lineage>
</organism>
<comment type="caution">
    <text evidence="3">The sequence shown here is derived from an EMBL/GenBank/DDBJ whole genome shotgun (WGS) entry which is preliminary data.</text>
</comment>
<protein>
    <submittedName>
        <fullName evidence="3">Alkene reductase</fullName>
    </submittedName>
</protein>
<feature type="compositionally biased region" description="Low complexity" evidence="1">
    <location>
        <begin position="353"/>
        <end position="365"/>
    </location>
</feature>
<dbReference type="PANTHER" id="PTHR22893:SF91">
    <property type="entry name" value="NADPH DEHYDROGENASE 2-RELATED"/>
    <property type="match status" value="1"/>
</dbReference>
<proteinExistence type="predicted"/>
<sequence>MHELFAPFMLSDMLLGNRVVMAPMTRNRAAPEGVPSSLMAIHYGQRGDAGLVISESAPVSAQGVGYPGTPGIYTDKQVKGWRQVTDAVHAKGGRIFVQLQHCGRISHPSLQMDGDLPVAPSAIRPEGLAVTHGGMQSFVTPRALATAEVLQVVEQFKNAAQVAKAAGFDGVEIHAANGYLIDQFLRDGSNRRGDRYGGSPARRLTFLLEIVDAVSEIWLTGRIGVRFSPENRFNDMRDSDPAASFGYYAQELSKYDLAYLHVLEGDMFAAAPAVDYGELRRRFGGTYVANNGYDRARAMAAIEQGSADLIAFGKPFIANPDLVTRLRRDLPLAVPDHETFYGGDERGYTDYPSATEQARSTAAAA</sequence>
<dbReference type="Pfam" id="PF00724">
    <property type="entry name" value="Oxidored_FMN"/>
    <property type="match status" value="1"/>
</dbReference>
<dbReference type="RefSeq" id="WP_274110174.1">
    <property type="nucleotide sequence ID" value="NZ_JAPCKI010000005.1"/>
</dbReference>
<feature type="region of interest" description="Disordered" evidence="1">
    <location>
        <begin position="343"/>
        <end position="365"/>
    </location>
</feature>
<evidence type="ECO:0000313" key="4">
    <source>
        <dbReference type="Proteomes" id="UP001148932"/>
    </source>
</evidence>
<dbReference type="InterPro" id="IPR045247">
    <property type="entry name" value="Oye-like"/>
</dbReference>
<evidence type="ECO:0000259" key="2">
    <source>
        <dbReference type="Pfam" id="PF00724"/>
    </source>
</evidence>
<keyword evidence="4" id="KW-1185">Reference proteome</keyword>
<dbReference type="CDD" id="cd02933">
    <property type="entry name" value="OYE_like_FMN"/>
    <property type="match status" value="1"/>
</dbReference>
<feature type="domain" description="NADH:flavin oxidoreductase/NADH oxidase N-terminal" evidence="2">
    <location>
        <begin position="3"/>
        <end position="332"/>
    </location>
</feature>
<name>A0ABT5RW76_9BURK</name>
<dbReference type="Proteomes" id="UP001148932">
    <property type="component" value="Unassembled WGS sequence"/>
</dbReference>
<evidence type="ECO:0000313" key="3">
    <source>
        <dbReference type="EMBL" id="MDD2177956.1"/>
    </source>
</evidence>
<dbReference type="InterPro" id="IPR001155">
    <property type="entry name" value="OxRdtase_FMN_N"/>
</dbReference>
<accession>A0ABT5RW76</accession>
<dbReference type="EMBL" id="JAPCKI010000005">
    <property type="protein sequence ID" value="MDD2177956.1"/>
    <property type="molecule type" value="Genomic_DNA"/>
</dbReference>
<gene>
    <name evidence="3" type="ORF">OIN59_10970</name>
</gene>
<dbReference type="InterPro" id="IPR013785">
    <property type="entry name" value="Aldolase_TIM"/>
</dbReference>
<dbReference type="PANTHER" id="PTHR22893">
    <property type="entry name" value="NADH OXIDOREDUCTASE-RELATED"/>
    <property type="match status" value="1"/>
</dbReference>
<dbReference type="SUPFAM" id="SSF51395">
    <property type="entry name" value="FMN-linked oxidoreductases"/>
    <property type="match status" value="1"/>
</dbReference>